<sequence length="261" mass="30455">MGWRTVLVNTHSKLSYKNNHLVFQTGIQTEMIHLSEIDSIILETTNISITSMLIKRLVDEKINLVFCDDKALPLANLMPFYGRYNNSLELKKQIDWAQEKKEEVWLEVLRQKLINQSRLLFKREKDDQGKRIEEFSCQIERNDPTNREAHAARLYFNTLFGLSFSRQEETDINAGLNYGYSLLLSIFAREIVLNGCRTELGLMHHSQLNNFNLASDLMEPFRVLVDEIVLENQEEKFKQIKKAILALVQNTYPYKGHLNST</sequence>
<dbReference type="Gene3D" id="1.20.120.920">
    <property type="entry name" value="CRISPR-associated endonuclease Cas1, C-terminal domain"/>
    <property type="match status" value="1"/>
</dbReference>
<dbReference type="PANTHER" id="PTHR34353:SF2">
    <property type="entry name" value="CRISPR-ASSOCIATED ENDONUCLEASE CAS1 1"/>
    <property type="match status" value="1"/>
</dbReference>
<evidence type="ECO:0000256" key="2">
    <source>
        <dbReference type="ARBA" id="ARBA00022723"/>
    </source>
</evidence>
<comment type="function">
    <text evidence="10">CRISPR (clustered regularly interspaced short palindromic repeat), is an adaptive immune system that provides protection against mobile genetic elements (viruses, transposable elements and conjugative plasmids). CRISPR clusters contain spacers, sequences complementary to antecedent mobile elements, and target invading nucleic acids. CRISPR clusters are transcribed and processed into CRISPR RNA (crRNA). Acts as a dsDNA endonuclease. Involved in the integration of spacer DNA into the CRISPR cassette.</text>
</comment>
<comment type="subunit">
    <text evidence="9 10">Homodimer, forms a heterotetramer with a Cas2 homodimer.</text>
</comment>
<dbReference type="GO" id="GO:0046872">
    <property type="term" value="F:metal ion binding"/>
    <property type="evidence" value="ECO:0007669"/>
    <property type="project" value="UniProtKB-UniRule"/>
</dbReference>
<keyword evidence="2 10" id="KW-0479">Metal-binding</keyword>
<dbReference type="EMBL" id="CAACYI010000001">
    <property type="protein sequence ID" value="VFB16984.1"/>
    <property type="molecule type" value="Genomic_DNA"/>
</dbReference>
<dbReference type="InterPro" id="IPR042206">
    <property type="entry name" value="CRISPR-assoc_Cas1_C"/>
</dbReference>
<dbReference type="InterPro" id="IPR050646">
    <property type="entry name" value="Cas1"/>
</dbReference>
<name>A0A8H2M5U7_9FIRM</name>
<dbReference type="PANTHER" id="PTHR34353">
    <property type="entry name" value="CRISPR-ASSOCIATED ENDONUCLEASE CAS1 1"/>
    <property type="match status" value="1"/>
</dbReference>
<dbReference type="HAMAP" id="MF_01470">
    <property type="entry name" value="Cas1"/>
    <property type="match status" value="1"/>
</dbReference>
<reference evidence="11 12" key="1">
    <citation type="submission" date="2019-02" db="EMBL/GenBank/DDBJ databases">
        <authorList>
            <consortium name="Pathogen Informatics"/>
        </authorList>
    </citation>
    <scope>NUCLEOTIDE SEQUENCE [LARGE SCALE GENOMIC DNA]</scope>
    <source>
        <strain evidence="11 12">3012STDY7089603</strain>
    </source>
</reference>
<evidence type="ECO:0000256" key="10">
    <source>
        <dbReference type="HAMAP-Rule" id="MF_01470"/>
    </source>
</evidence>
<feature type="binding site" evidence="10">
    <location>
        <position position="148"/>
    </location>
    <ligand>
        <name>Mn(2+)</name>
        <dbReference type="ChEBI" id="CHEBI:29035"/>
    </ligand>
</feature>
<dbReference type="InterPro" id="IPR042211">
    <property type="entry name" value="CRISPR-assoc_Cas1_N"/>
</dbReference>
<comment type="cofactor">
    <cofactor evidence="10">
        <name>Mg(2+)</name>
        <dbReference type="ChEBI" id="CHEBI:18420"/>
    </cofactor>
    <cofactor evidence="10">
        <name>Mn(2+)</name>
        <dbReference type="ChEBI" id="CHEBI:29035"/>
    </cofactor>
</comment>
<keyword evidence="4 10" id="KW-0378">Hydrolase</keyword>
<dbReference type="GO" id="GO:0004520">
    <property type="term" value="F:DNA endonuclease activity"/>
    <property type="evidence" value="ECO:0007669"/>
    <property type="project" value="InterPro"/>
</dbReference>
<protein>
    <recommendedName>
        <fullName evidence="10">CRISPR-associated endonuclease Cas1</fullName>
        <ecNumber evidence="10">3.1.-.-</ecNumber>
    </recommendedName>
</protein>
<dbReference type="Gene3D" id="3.100.10.20">
    <property type="entry name" value="CRISPR-associated endonuclease Cas1, N-terminal domain"/>
    <property type="match status" value="1"/>
</dbReference>
<evidence type="ECO:0000256" key="8">
    <source>
        <dbReference type="ARBA" id="ARBA00023211"/>
    </source>
</evidence>
<dbReference type="EC" id="3.1.-.-" evidence="10"/>
<dbReference type="InterPro" id="IPR002729">
    <property type="entry name" value="CRISPR-assoc_Cas1"/>
</dbReference>
<organism evidence="11 12">
    <name type="scientific">Urinicoccus massiliensis</name>
    <dbReference type="NCBI Taxonomy" id="1723382"/>
    <lineage>
        <taxon>Bacteria</taxon>
        <taxon>Bacillati</taxon>
        <taxon>Bacillota</taxon>
        <taxon>Tissierellia</taxon>
        <taxon>Tissierellales</taxon>
        <taxon>Peptoniphilaceae</taxon>
        <taxon>Urinicoccus</taxon>
    </lineage>
</organism>
<dbReference type="GO" id="GO:0051607">
    <property type="term" value="P:defense response to virus"/>
    <property type="evidence" value="ECO:0007669"/>
    <property type="project" value="UniProtKB-UniRule"/>
</dbReference>
<keyword evidence="12" id="KW-1185">Reference proteome</keyword>
<comment type="caution">
    <text evidence="11">The sequence shown here is derived from an EMBL/GenBank/DDBJ whole genome shotgun (WGS) entry which is preliminary data.</text>
</comment>
<dbReference type="AlphaFoldDB" id="A0A8H2M5U7"/>
<keyword evidence="7 10" id="KW-0238">DNA-binding</keyword>
<evidence type="ECO:0000256" key="4">
    <source>
        <dbReference type="ARBA" id="ARBA00022801"/>
    </source>
</evidence>
<keyword evidence="6 10" id="KW-0051">Antiviral defense</keyword>
<dbReference type="NCBIfam" id="TIGR00287">
    <property type="entry name" value="cas1"/>
    <property type="match status" value="1"/>
</dbReference>
<dbReference type="Pfam" id="PF01867">
    <property type="entry name" value="Cas_Cas1"/>
    <property type="match status" value="1"/>
</dbReference>
<evidence type="ECO:0000256" key="7">
    <source>
        <dbReference type="ARBA" id="ARBA00023125"/>
    </source>
</evidence>
<dbReference type="Proteomes" id="UP000377798">
    <property type="component" value="Unassembled WGS sequence"/>
</dbReference>
<keyword evidence="3 10" id="KW-0255">Endonuclease</keyword>
<dbReference type="RefSeq" id="WP_131749652.1">
    <property type="nucleotide sequence ID" value="NZ_CAACYI010000001.1"/>
</dbReference>
<evidence type="ECO:0000313" key="12">
    <source>
        <dbReference type="Proteomes" id="UP000377798"/>
    </source>
</evidence>
<proteinExistence type="inferred from homology"/>
<dbReference type="NCBIfam" id="TIGR03639">
    <property type="entry name" value="cas1_NMENI"/>
    <property type="match status" value="1"/>
</dbReference>
<feature type="binding site" evidence="10">
    <location>
        <position position="219"/>
    </location>
    <ligand>
        <name>Mn(2+)</name>
        <dbReference type="ChEBI" id="CHEBI:29035"/>
    </ligand>
</feature>
<evidence type="ECO:0000256" key="9">
    <source>
        <dbReference type="ARBA" id="ARBA00038592"/>
    </source>
</evidence>
<feature type="binding site" evidence="10">
    <location>
        <position position="204"/>
    </location>
    <ligand>
        <name>Mn(2+)</name>
        <dbReference type="ChEBI" id="CHEBI:29035"/>
    </ligand>
</feature>
<evidence type="ECO:0000313" key="11">
    <source>
        <dbReference type="EMBL" id="VFB16984.1"/>
    </source>
</evidence>
<dbReference type="GO" id="GO:0043571">
    <property type="term" value="P:maintenance of CRISPR repeat elements"/>
    <property type="evidence" value="ECO:0007669"/>
    <property type="project" value="UniProtKB-UniRule"/>
</dbReference>
<dbReference type="GO" id="GO:0003677">
    <property type="term" value="F:DNA binding"/>
    <property type="evidence" value="ECO:0007669"/>
    <property type="project" value="UniProtKB-KW"/>
</dbReference>
<keyword evidence="8 10" id="KW-0464">Manganese</keyword>
<keyword evidence="5 10" id="KW-0460">Magnesium</keyword>
<keyword evidence="1 10" id="KW-0540">Nuclease</keyword>
<dbReference type="InterPro" id="IPR019855">
    <property type="entry name" value="CRISPR-assoc_Cas1_NMENI"/>
</dbReference>
<accession>A0A8H2M5U7</accession>
<gene>
    <name evidence="10" type="primary">cas1</name>
    <name evidence="11" type="ORF">NCTC13150_01560</name>
</gene>
<evidence type="ECO:0000256" key="5">
    <source>
        <dbReference type="ARBA" id="ARBA00022842"/>
    </source>
</evidence>
<dbReference type="GO" id="GO:0016787">
    <property type="term" value="F:hydrolase activity"/>
    <property type="evidence" value="ECO:0007669"/>
    <property type="project" value="UniProtKB-KW"/>
</dbReference>
<evidence type="ECO:0000256" key="1">
    <source>
        <dbReference type="ARBA" id="ARBA00022722"/>
    </source>
</evidence>
<evidence type="ECO:0000256" key="6">
    <source>
        <dbReference type="ARBA" id="ARBA00023118"/>
    </source>
</evidence>
<comment type="similarity">
    <text evidence="10">Belongs to the CRISPR-associated endonuclease Cas1 family.</text>
</comment>
<evidence type="ECO:0000256" key="3">
    <source>
        <dbReference type="ARBA" id="ARBA00022759"/>
    </source>
</evidence>